<dbReference type="AlphaFoldDB" id="A0A0W0G258"/>
<feature type="compositionally biased region" description="Polar residues" evidence="1">
    <location>
        <begin position="24"/>
        <end position="40"/>
    </location>
</feature>
<evidence type="ECO:0000313" key="2">
    <source>
        <dbReference type="EMBL" id="KTB42643.1"/>
    </source>
</evidence>
<organism evidence="2 3">
    <name type="scientific">Moniliophthora roreri</name>
    <name type="common">Frosty pod rot fungus</name>
    <name type="synonym">Monilia roreri</name>
    <dbReference type="NCBI Taxonomy" id="221103"/>
    <lineage>
        <taxon>Eukaryota</taxon>
        <taxon>Fungi</taxon>
        <taxon>Dikarya</taxon>
        <taxon>Basidiomycota</taxon>
        <taxon>Agaricomycotina</taxon>
        <taxon>Agaricomycetes</taxon>
        <taxon>Agaricomycetidae</taxon>
        <taxon>Agaricales</taxon>
        <taxon>Marasmiineae</taxon>
        <taxon>Marasmiaceae</taxon>
        <taxon>Moniliophthora</taxon>
    </lineage>
</organism>
<gene>
    <name evidence="2" type="ORF">WG66_4786</name>
</gene>
<evidence type="ECO:0000256" key="1">
    <source>
        <dbReference type="SAM" id="MobiDB-lite"/>
    </source>
</evidence>
<accession>A0A0W0G258</accession>
<sequence length="110" mass="11978">MERAQLFPNVSPPSTPPPMSRNPFTRTNAITNSTSSSDNIFEQARLSPISGPSNANDLPSPDIPYNPDTGQPYRLSVGHRGQRNGRQELATRAQIKASHTAYNRTDGMGV</sequence>
<name>A0A0W0G258_MONRR</name>
<evidence type="ECO:0000313" key="3">
    <source>
        <dbReference type="Proteomes" id="UP000054988"/>
    </source>
</evidence>
<reference evidence="2 3" key="1">
    <citation type="submission" date="2015-12" db="EMBL/GenBank/DDBJ databases">
        <title>Draft genome sequence of Moniliophthora roreri, the causal agent of frosty pod rot of cacao.</title>
        <authorList>
            <person name="Aime M.C."/>
            <person name="Diaz-Valderrama J.R."/>
            <person name="Kijpornyongpan T."/>
            <person name="Phillips-Mora W."/>
        </authorList>
    </citation>
    <scope>NUCLEOTIDE SEQUENCE [LARGE SCALE GENOMIC DNA]</scope>
    <source>
        <strain evidence="2 3">MCA 2952</strain>
    </source>
</reference>
<proteinExistence type="predicted"/>
<protein>
    <submittedName>
        <fullName evidence="2">Uncharacterized protein</fullName>
    </submittedName>
</protein>
<dbReference type="EMBL" id="LATX01001310">
    <property type="protein sequence ID" value="KTB42643.1"/>
    <property type="molecule type" value="Genomic_DNA"/>
</dbReference>
<feature type="compositionally biased region" description="Pro residues" evidence="1">
    <location>
        <begin position="10"/>
        <end position="20"/>
    </location>
</feature>
<feature type="region of interest" description="Disordered" evidence="1">
    <location>
        <begin position="1"/>
        <end position="73"/>
    </location>
</feature>
<comment type="caution">
    <text evidence="2">The sequence shown here is derived from an EMBL/GenBank/DDBJ whole genome shotgun (WGS) entry which is preliminary data.</text>
</comment>
<dbReference type="Proteomes" id="UP000054988">
    <property type="component" value="Unassembled WGS sequence"/>
</dbReference>